<organism evidence="1 3">
    <name type="scientific">Legionella micdadei</name>
    <name type="common">Tatlockia micdadei</name>
    <dbReference type="NCBI Taxonomy" id="451"/>
    <lineage>
        <taxon>Bacteria</taxon>
        <taxon>Pseudomonadati</taxon>
        <taxon>Pseudomonadota</taxon>
        <taxon>Gammaproteobacteria</taxon>
        <taxon>Legionellales</taxon>
        <taxon>Legionellaceae</taxon>
        <taxon>Legionella</taxon>
    </lineage>
</organism>
<dbReference type="OrthoDB" id="5651263at2"/>
<dbReference type="RefSeq" id="WP_045100287.1">
    <property type="nucleotide sequence ID" value="NZ_FMVN01000003.1"/>
</dbReference>
<evidence type="ECO:0000313" key="4">
    <source>
        <dbReference type="Proteomes" id="UP000182998"/>
    </source>
</evidence>
<evidence type="ECO:0000313" key="1">
    <source>
        <dbReference type="EMBL" id="CEG62185.1"/>
    </source>
</evidence>
<keyword evidence="4" id="KW-1185">Reference proteome</keyword>
<sequence length="164" mass="19145">MSQKISWYNWLFLMFKEFVAETTNRSQYEIVDIYECKKTGFTKAVVKLSERHTIEKNISDIVLDNELIEGLDTKTVRTLTFMATVENLKPDYSIVVQQMTPEVDEYLLVIKSKKNRTTTKKSPSELSRDKDIIAKFDPVEANRIGYMAGVRETTKEYQLIQRKS</sequence>
<dbReference type="EMBL" id="LN614830">
    <property type="protein sequence ID" value="CEG62185.1"/>
    <property type="molecule type" value="Genomic_DNA"/>
</dbReference>
<protein>
    <submittedName>
        <fullName evidence="1">Uncharacterized protein</fullName>
    </submittedName>
</protein>
<proteinExistence type="predicted"/>
<accession>A0A098GJM2</accession>
<reference evidence="1" key="2">
    <citation type="submission" date="2014-09" db="EMBL/GenBank/DDBJ databases">
        <authorList>
            <person name="GOMEZ-VALERO Laura"/>
        </authorList>
    </citation>
    <scope>NUCLEOTIDE SEQUENCE</scope>
    <source>
        <strain evidence="1">ATCC33218</strain>
    </source>
</reference>
<name>A0A098GJM2_LEGMI</name>
<gene>
    <name evidence="1" type="ORF">LMI_2952</name>
    <name evidence="2" type="ORF">SAMN02982997_00809</name>
</gene>
<dbReference type="STRING" id="451.B6N58_13685"/>
<dbReference type="KEGG" id="tmc:LMI_2952"/>
<dbReference type="HOGENOM" id="CLU_1616953_0_0_6"/>
<dbReference type="Proteomes" id="UP000032414">
    <property type="component" value="Chromosome I"/>
</dbReference>
<dbReference type="Proteomes" id="UP000182998">
    <property type="component" value="Unassembled WGS sequence"/>
</dbReference>
<dbReference type="AlphaFoldDB" id="A0A098GJM2"/>
<evidence type="ECO:0000313" key="2">
    <source>
        <dbReference type="EMBL" id="SCY08036.1"/>
    </source>
</evidence>
<reference evidence="3" key="1">
    <citation type="submission" date="2014-09" db="EMBL/GenBank/DDBJ databases">
        <authorList>
            <person name="Gomez-Valero L."/>
        </authorList>
    </citation>
    <scope>NUCLEOTIDE SEQUENCE [LARGE SCALE GENOMIC DNA]</scope>
    <source>
        <strain evidence="3">ATCC33218</strain>
    </source>
</reference>
<dbReference type="EMBL" id="FMVN01000003">
    <property type="protein sequence ID" value="SCY08036.1"/>
    <property type="molecule type" value="Genomic_DNA"/>
</dbReference>
<evidence type="ECO:0000313" key="3">
    <source>
        <dbReference type="Proteomes" id="UP000032414"/>
    </source>
</evidence>
<reference evidence="2 4" key="3">
    <citation type="submission" date="2016-10" db="EMBL/GenBank/DDBJ databases">
        <authorList>
            <person name="Varghese N."/>
            <person name="Submissions S."/>
        </authorList>
    </citation>
    <scope>NUCLEOTIDE SEQUENCE [LARGE SCALE GENOMIC DNA]</scope>
    <source>
        <strain evidence="2 4">ATCC 33218</strain>
    </source>
</reference>
<dbReference type="PATRIC" id="fig|451.8.peg.754"/>